<dbReference type="EMBL" id="FN649741">
    <property type="protein sequence ID" value="CBJ27881.1"/>
    <property type="molecule type" value="Genomic_DNA"/>
</dbReference>
<dbReference type="Proteomes" id="UP000002630">
    <property type="component" value="Linkage Group LG16"/>
</dbReference>
<accession>D7G806</accession>
<sequence>MDAVITAGKEQGAAALLAVDSADEDSSVDSGRGEALTGQGGDGAIDAVRDAPTAEASSMGSQGEGTDAGAEGQGRAPAVVPAKSAGEQEDDHRDVDPLEPDARTSAMESSSDFGSGTGAGASSGAGDDETTAPVGVDADVAAGANVDGDLETDLGMTEISASEWSGVDARPPRMPSGRWPSPQHRRATTGDAAAVPPDDYVSTSDSSQEVEALLLEEEEEEEASGEDFPRRRPVFRFSEPLSAGPDPVDVGLAGQRPPRRRHTADVEDFVVLPPLPPLDSISAEPPGEAIDPAGAMVGYSEENGWEAWAAELAVALRKASVRWAGVAAERGGVLAEELLEACKAQVVKSWHETVQPLAGYARRRLEATANFCLGEVGQHLEDAVTAEAL</sequence>
<name>D7G806_ECTSI</name>
<gene>
    <name evidence="2" type="ORF">Esi_0086_0073</name>
</gene>
<dbReference type="AlphaFoldDB" id="D7G806"/>
<feature type="compositionally biased region" description="Low complexity" evidence="1">
    <location>
        <begin position="134"/>
        <end position="147"/>
    </location>
</feature>
<evidence type="ECO:0000313" key="3">
    <source>
        <dbReference type="Proteomes" id="UP000002630"/>
    </source>
</evidence>
<dbReference type="EMBL" id="FN649096">
    <property type="protein sequence ID" value="CBJ27881.1"/>
    <property type="molecule type" value="Genomic_DNA"/>
</dbReference>
<feature type="compositionally biased region" description="Basic and acidic residues" evidence="1">
    <location>
        <begin position="90"/>
        <end position="102"/>
    </location>
</feature>
<protein>
    <submittedName>
        <fullName evidence="2">Uncharacterized protein</fullName>
    </submittedName>
</protein>
<reference evidence="2 3" key="1">
    <citation type="journal article" date="2010" name="Nature">
        <title>The Ectocarpus genome and the independent evolution of multicellularity in brown algae.</title>
        <authorList>
            <person name="Cock J.M."/>
            <person name="Sterck L."/>
            <person name="Rouze P."/>
            <person name="Scornet D."/>
            <person name="Allen A.E."/>
            <person name="Amoutzias G."/>
            <person name="Anthouard V."/>
            <person name="Artiguenave F."/>
            <person name="Aury J.M."/>
            <person name="Badger J.H."/>
            <person name="Beszteri B."/>
            <person name="Billiau K."/>
            <person name="Bonnet E."/>
            <person name="Bothwell J.H."/>
            <person name="Bowler C."/>
            <person name="Boyen C."/>
            <person name="Brownlee C."/>
            <person name="Carrano C.J."/>
            <person name="Charrier B."/>
            <person name="Cho G.Y."/>
            <person name="Coelho S.M."/>
            <person name="Collen J."/>
            <person name="Corre E."/>
            <person name="Da Silva C."/>
            <person name="Delage L."/>
            <person name="Delaroque N."/>
            <person name="Dittami S.M."/>
            <person name="Doulbeau S."/>
            <person name="Elias M."/>
            <person name="Farnham G."/>
            <person name="Gachon C.M."/>
            <person name="Gschloessl B."/>
            <person name="Heesch S."/>
            <person name="Jabbari K."/>
            <person name="Jubin C."/>
            <person name="Kawai H."/>
            <person name="Kimura K."/>
            <person name="Kloareg B."/>
            <person name="Kupper F.C."/>
            <person name="Lang D."/>
            <person name="Le Bail A."/>
            <person name="Leblanc C."/>
            <person name="Lerouge P."/>
            <person name="Lohr M."/>
            <person name="Lopez P.J."/>
            <person name="Martens C."/>
            <person name="Maumus F."/>
            <person name="Michel G."/>
            <person name="Miranda-Saavedra D."/>
            <person name="Morales J."/>
            <person name="Moreau H."/>
            <person name="Motomura T."/>
            <person name="Nagasato C."/>
            <person name="Napoli C.A."/>
            <person name="Nelson D.R."/>
            <person name="Nyvall-Collen P."/>
            <person name="Peters A.F."/>
            <person name="Pommier C."/>
            <person name="Potin P."/>
            <person name="Poulain J."/>
            <person name="Quesneville H."/>
            <person name="Read B."/>
            <person name="Rensing S.A."/>
            <person name="Ritter A."/>
            <person name="Rousvoal S."/>
            <person name="Samanta M."/>
            <person name="Samson G."/>
            <person name="Schroeder D.C."/>
            <person name="Segurens B."/>
            <person name="Strittmatter M."/>
            <person name="Tonon T."/>
            <person name="Tregear J.W."/>
            <person name="Valentin K."/>
            <person name="von Dassow P."/>
            <person name="Yamagishi T."/>
            <person name="Van de Peer Y."/>
            <person name="Wincker P."/>
        </authorList>
    </citation>
    <scope>NUCLEOTIDE SEQUENCE [LARGE SCALE GENOMIC DNA]</scope>
    <source>
        <strain evidence="3">Ec32 / CCAP1310/4</strain>
    </source>
</reference>
<keyword evidence="3" id="KW-1185">Reference proteome</keyword>
<dbReference type="OrthoDB" id="10544692at2759"/>
<proteinExistence type="predicted"/>
<evidence type="ECO:0000313" key="2">
    <source>
        <dbReference type="EMBL" id="CBJ27881.1"/>
    </source>
</evidence>
<feature type="compositionally biased region" description="Acidic residues" evidence="1">
    <location>
        <begin position="214"/>
        <end position="225"/>
    </location>
</feature>
<dbReference type="InParanoid" id="D7G806"/>
<evidence type="ECO:0000256" key="1">
    <source>
        <dbReference type="SAM" id="MobiDB-lite"/>
    </source>
</evidence>
<feature type="region of interest" description="Disordered" evidence="1">
    <location>
        <begin position="20"/>
        <end position="262"/>
    </location>
</feature>
<organism evidence="2 3">
    <name type="scientific">Ectocarpus siliculosus</name>
    <name type="common">Brown alga</name>
    <name type="synonym">Conferva siliculosa</name>
    <dbReference type="NCBI Taxonomy" id="2880"/>
    <lineage>
        <taxon>Eukaryota</taxon>
        <taxon>Sar</taxon>
        <taxon>Stramenopiles</taxon>
        <taxon>Ochrophyta</taxon>
        <taxon>PX clade</taxon>
        <taxon>Phaeophyceae</taxon>
        <taxon>Ectocarpales</taxon>
        <taxon>Ectocarpaceae</taxon>
        <taxon>Ectocarpus</taxon>
    </lineage>
</organism>